<evidence type="ECO:0000313" key="5">
    <source>
        <dbReference type="Proteomes" id="UP000184514"/>
    </source>
</evidence>
<dbReference type="Pfam" id="PF13778">
    <property type="entry name" value="DUF4174"/>
    <property type="match status" value="1"/>
</dbReference>
<reference evidence="4 5" key="1">
    <citation type="submission" date="2016-10" db="EMBL/GenBank/DDBJ databases">
        <title>Genome sequence of Planktotalea frisia SH6-1.</title>
        <authorList>
            <person name="Poehlein A."/>
            <person name="Bakenhus I."/>
            <person name="Voget S."/>
            <person name="Brinkhoff T."/>
            <person name="Simon M."/>
        </authorList>
    </citation>
    <scope>NUCLEOTIDE SEQUENCE [LARGE SCALE GENOMIC DNA]</scope>
    <source>
        <strain evidence="4 5">SH6-1</strain>
    </source>
</reference>
<accession>A0A1L9NSD2</accession>
<proteinExistence type="predicted"/>
<dbReference type="InterPro" id="IPR025232">
    <property type="entry name" value="DUF4174"/>
</dbReference>
<keyword evidence="1 2" id="KW-0732">Signal</keyword>
<dbReference type="AlphaFoldDB" id="A0A1L9NSD2"/>
<evidence type="ECO:0000313" key="4">
    <source>
        <dbReference type="EMBL" id="OJI92102.1"/>
    </source>
</evidence>
<evidence type="ECO:0000256" key="1">
    <source>
        <dbReference type="ARBA" id="ARBA00022729"/>
    </source>
</evidence>
<protein>
    <recommendedName>
        <fullName evidence="3">DUF4174 domain-containing protein</fullName>
    </recommendedName>
</protein>
<feature type="signal peptide" evidence="2">
    <location>
        <begin position="1"/>
        <end position="20"/>
    </location>
</feature>
<keyword evidence="5" id="KW-1185">Reference proteome</keyword>
<evidence type="ECO:0000259" key="3">
    <source>
        <dbReference type="Pfam" id="PF13778"/>
    </source>
</evidence>
<dbReference type="RefSeq" id="WP_072632177.1">
    <property type="nucleotide sequence ID" value="NZ_MLCB01000201.1"/>
</dbReference>
<dbReference type="EMBL" id="MLCB01000201">
    <property type="protein sequence ID" value="OJI92102.1"/>
    <property type="molecule type" value="Genomic_DNA"/>
</dbReference>
<evidence type="ECO:0000256" key="2">
    <source>
        <dbReference type="SAM" id="SignalP"/>
    </source>
</evidence>
<feature type="chain" id="PRO_5013041433" description="DUF4174 domain-containing protein" evidence="2">
    <location>
        <begin position="21"/>
        <end position="151"/>
    </location>
</feature>
<gene>
    <name evidence="4" type="ORF">PFRI_36970</name>
</gene>
<dbReference type="STRING" id="696762.PFRI_36970"/>
<organism evidence="4 5">
    <name type="scientific">Planktotalea frisia</name>
    <dbReference type="NCBI Taxonomy" id="696762"/>
    <lineage>
        <taxon>Bacteria</taxon>
        <taxon>Pseudomonadati</taxon>
        <taxon>Pseudomonadota</taxon>
        <taxon>Alphaproteobacteria</taxon>
        <taxon>Rhodobacterales</taxon>
        <taxon>Paracoccaceae</taxon>
        <taxon>Planktotalea</taxon>
    </lineage>
</organism>
<sequence>MKPLLSFVIATFFLAGPALSQESETADEPTAWEVISTPDSNNLSDFLWQSRPIVVFADSENDPRFEQQLALLEDQAAALAERDVVVLTDTDPSAKSELRKELRPRGFMMVLIGKDGGIKLRKASPWDVRELTRVIDKMPMRQREIRERREP</sequence>
<dbReference type="Proteomes" id="UP000184514">
    <property type="component" value="Unassembled WGS sequence"/>
</dbReference>
<feature type="domain" description="DUF4174" evidence="3">
    <location>
        <begin position="43"/>
        <end position="144"/>
    </location>
</feature>
<dbReference type="OrthoDB" id="7362103at2"/>
<name>A0A1L9NSD2_9RHOB</name>
<comment type="caution">
    <text evidence="4">The sequence shown here is derived from an EMBL/GenBank/DDBJ whole genome shotgun (WGS) entry which is preliminary data.</text>
</comment>